<dbReference type="RefSeq" id="WP_183390075.1">
    <property type="nucleotide sequence ID" value="NZ_JACHVY010000001.1"/>
</dbReference>
<dbReference type="FunFam" id="3.30.70.270:FF:000001">
    <property type="entry name" value="Diguanylate cyclase domain protein"/>
    <property type="match status" value="1"/>
</dbReference>
<feature type="coiled-coil region" evidence="4">
    <location>
        <begin position="461"/>
        <end position="488"/>
    </location>
</feature>
<dbReference type="InterPro" id="IPR046335">
    <property type="entry name" value="LacI/GalR-like_sensor"/>
</dbReference>
<proteinExistence type="predicted"/>
<dbReference type="Pfam" id="PF00990">
    <property type="entry name" value="GGDEF"/>
    <property type="match status" value="1"/>
</dbReference>
<accession>A0A7W4TJ55</accession>
<evidence type="ECO:0000313" key="6">
    <source>
        <dbReference type="EMBL" id="MBB2899412.1"/>
    </source>
</evidence>
<comment type="caution">
    <text evidence="6">The sequence shown here is derived from an EMBL/GenBank/DDBJ whole genome shotgun (WGS) entry which is preliminary data.</text>
</comment>
<keyword evidence="4" id="KW-0175">Coiled coil</keyword>
<reference evidence="6 7" key="2">
    <citation type="submission" date="2020-08" db="EMBL/GenBank/DDBJ databases">
        <authorList>
            <person name="Partida-Martinez L."/>
            <person name="Huntemann M."/>
            <person name="Clum A."/>
            <person name="Wang J."/>
            <person name="Palaniappan K."/>
            <person name="Ritter S."/>
            <person name="Chen I.-M."/>
            <person name="Stamatis D."/>
            <person name="Reddy T."/>
            <person name="O'Malley R."/>
            <person name="Daum C."/>
            <person name="Shapiro N."/>
            <person name="Ivanova N."/>
            <person name="Kyrpides N."/>
            <person name="Woyke T."/>
        </authorList>
    </citation>
    <scope>NUCLEOTIDE SEQUENCE [LARGE SCALE GENOMIC DNA]</scope>
    <source>
        <strain evidence="6 7">AS2.23</strain>
    </source>
</reference>
<dbReference type="AlphaFoldDB" id="A0A7W4TJ55"/>
<feature type="domain" description="GGDEF" evidence="5">
    <location>
        <begin position="516"/>
        <end position="653"/>
    </location>
</feature>
<gene>
    <name evidence="6" type="ORF">FHR75_000200</name>
</gene>
<dbReference type="CDD" id="cd06267">
    <property type="entry name" value="PBP1_LacI_sugar_binding-like"/>
    <property type="match status" value="1"/>
</dbReference>
<evidence type="ECO:0000256" key="2">
    <source>
        <dbReference type="ARBA" id="ARBA00023125"/>
    </source>
</evidence>
<dbReference type="InterPro" id="IPR050469">
    <property type="entry name" value="Diguanylate_Cyclase"/>
</dbReference>
<dbReference type="GO" id="GO:0043709">
    <property type="term" value="P:cell adhesion involved in single-species biofilm formation"/>
    <property type="evidence" value="ECO:0007669"/>
    <property type="project" value="TreeGrafter"/>
</dbReference>
<dbReference type="GO" id="GO:0052621">
    <property type="term" value="F:diguanylate cyclase activity"/>
    <property type="evidence" value="ECO:0007669"/>
    <property type="project" value="TreeGrafter"/>
</dbReference>
<dbReference type="PANTHER" id="PTHR45138">
    <property type="entry name" value="REGULATORY COMPONENTS OF SENSORY TRANSDUCTION SYSTEM"/>
    <property type="match status" value="1"/>
</dbReference>
<dbReference type="Proteomes" id="UP000533269">
    <property type="component" value="Unassembled WGS sequence"/>
</dbReference>
<dbReference type="Pfam" id="PF13377">
    <property type="entry name" value="Peripla_BP_3"/>
    <property type="match status" value="1"/>
</dbReference>
<evidence type="ECO:0000256" key="4">
    <source>
        <dbReference type="SAM" id="Coils"/>
    </source>
</evidence>
<dbReference type="Gene3D" id="3.30.70.270">
    <property type="match status" value="1"/>
</dbReference>
<dbReference type="PROSITE" id="PS50887">
    <property type="entry name" value="GGDEF"/>
    <property type="match status" value="1"/>
</dbReference>
<evidence type="ECO:0000313" key="7">
    <source>
        <dbReference type="Proteomes" id="UP000533269"/>
    </source>
</evidence>
<name>A0A7W4TJ55_KINRA</name>
<keyword evidence="3" id="KW-0804">Transcription</keyword>
<protein>
    <submittedName>
        <fullName evidence="6">Diguanylate cyclase (GGDEF)-like protein</fullName>
    </submittedName>
</protein>
<dbReference type="SUPFAM" id="SSF53822">
    <property type="entry name" value="Periplasmic binding protein-like I"/>
    <property type="match status" value="1"/>
</dbReference>
<dbReference type="GO" id="GO:0005886">
    <property type="term" value="C:plasma membrane"/>
    <property type="evidence" value="ECO:0007669"/>
    <property type="project" value="TreeGrafter"/>
</dbReference>
<dbReference type="NCBIfam" id="TIGR00254">
    <property type="entry name" value="GGDEF"/>
    <property type="match status" value="1"/>
</dbReference>
<dbReference type="GO" id="GO:1902201">
    <property type="term" value="P:negative regulation of bacterial-type flagellum-dependent cell motility"/>
    <property type="evidence" value="ECO:0007669"/>
    <property type="project" value="TreeGrafter"/>
</dbReference>
<dbReference type="InterPro" id="IPR043128">
    <property type="entry name" value="Rev_trsase/Diguanyl_cyclase"/>
</dbReference>
<dbReference type="InterPro" id="IPR028082">
    <property type="entry name" value="Peripla_BP_I"/>
</dbReference>
<dbReference type="Gene3D" id="3.40.50.2300">
    <property type="match status" value="2"/>
</dbReference>
<dbReference type="GO" id="GO:0003677">
    <property type="term" value="F:DNA binding"/>
    <property type="evidence" value="ECO:0007669"/>
    <property type="project" value="UniProtKB-KW"/>
</dbReference>
<dbReference type="CDD" id="cd01949">
    <property type="entry name" value="GGDEF"/>
    <property type="match status" value="1"/>
</dbReference>
<evidence type="ECO:0000259" key="5">
    <source>
        <dbReference type="PROSITE" id="PS50887"/>
    </source>
</evidence>
<dbReference type="InterPro" id="IPR029787">
    <property type="entry name" value="Nucleotide_cyclase"/>
</dbReference>
<dbReference type="SUPFAM" id="SSF55073">
    <property type="entry name" value="Nucleotide cyclase"/>
    <property type="match status" value="1"/>
</dbReference>
<evidence type="ECO:0000256" key="1">
    <source>
        <dbReference type="ARBA" id="ARBA00023015"/>
    </source>
</evidence>
<dbReference type="EMBL" id="JACHVY010000001">
    <property type="protein sequence ID" value="MBB2899412.1"/>
    <property type="molecule type" value="Genomic_DNA"/>
</dbReference>
<organism evidence="6 7">
    <name type="scientific">Kineococcus radiotolerans</name>
    <dbReference type="NCBI Taxonomy" id="131568"/>
    <lineage>
        <taxon>Bacteria</taxon>
        <taxon>Bacillati</taxon>
        <taxon>Actinomycetota</taxon>
        <taxon>Actinomycetes</taxon>
        <taxon>Kineosporiales</taxon>
        <taxon>Kineosporiaceae</taxon>
        <taxon>Kineococcus</taxon>
    </lineage>
</organism>
<dbReference type="InterPro" id="IPR000160">
    <property type="entry name" value="GGDEF_dom"/>
</dbReference>
<dbReference type="PANTHER" id="PTHR45138:SF9">
    <property type="entry name" value="DIGUANYLATE CYCLASE DGCM-RELATED"/>
    <property type="match status" value="1"/>
</dbReference>
<keyword evidence="1" id="KW-0805">Transcription regulation</keyword>
<evidence type="ECO:0000256" key="3">
    <source>
        <dbReference type="ARBA" id="ARBA00023163"/>
    </source>
</evidence>
<dbReference type="SMART" id="SM00267">
    <property type="entry name" value="GGDEF"/>
    <property type="match status" value="1"/>
</dbReference>
<keyword evidence="2" id="KW-0238">DNA-binding</keyword>
<reference evidence="6 7" key="1">
    <citation type="submission" date="2020-08" db="EMBL/GenBank/DDBJ databases">
        <title>The Agave Microbiome: Exploring the role of microbial communities in plant adaptations to desert environments.</title>
        <authorList>
            <person name="Partida-Martinez L.P."/>
        </authorList>
    </citation>
    <scope>NUCLEOTIDE SEQUENCE [LARGE SCALE GENOMIC DNA]</scope>
    <source>
        <strain evidence="6 7">AS2.23</strain>
    </source>
</reference>
<sequence>MGSQRGPGRGPVVVVADFLGAYSLRLIPGIREVLRARDVPLLVHVNDYFTPGVSRLLRDIVAGGDLRAAIVLPMSKAQSHDDLDELLTAHPHVPAVALGTASGQRPTVRADNRAGMAALVRHVLDEGGAQRTVLVRGVRHHVDSLEREAAVREALAERGLLLDEALVVEGGFSRDVTYDAISALVRAGHRFDAVIALNDEMALAAVDALHDHGLDVPGDVLVTGFDDDEIFHPRCTLTTVSQQLHHQGRRAAELVLELLDGAPPRDVLVETTLVRRSSTARALSGATRVAAPVPAGARLDMVPAGQAAATNAALDMNRAFMSCTSEQDVLRELGSKLPRLQVSRCFVVLHEPGSEERPRERDGRLELVHPGGGTHPGAEDAPRFPVADLLPAGLRHELEHGTLLLQPLGVRGHELGYVLYEQESLLQHTAEVLRMDVSLALDTIARHRELETTVSRRTEQLRREIDVRERAEADLRAANAELRRSLHRDGLTGIANRSAFDEHLAWAWGHHLGDGGELSLLFVDVDCFKLYNDTYGHLRGDAALRAVARAMEASALAQGDLAARFGGEEFAVILPATGSAGALVVAQRMRQEVRRCAIEHRASLVVPWLTISIGIATVRPRAELQPRDLVEAADGAAYAAKAAGRNRAVVASAVPVRLPPR</sequence>